<evidence type="ECO:0000313" key="3">
    <source>
        <dbReference type="Proteomes" id="UP000018149"/>
    </source>
</evidence>
<dbReference type="STRING" id="109232.RMONA_02640"/>
<dbReference type="EMBL" id="LN794217">
    <property type="protein sequence ID" value="CEO16932.1"/>
    <property type="molecule type" value="Genomic_DNA"/>
</dbReference>
<name>A0A0B7IYA5_9RICK</name>
<dbReference type="Proteomes" id="UP000018149">
    <property type="component" value="Chromosome I"/>
</dbReference>
<dbReference type="HOGENOM" id="CLU_1853700_0_0_5"/>
<evidence type="ECO:0000313" key="2">
    <source>
        <dbReference type="EMBL" id="CEO16932.1"/>
    </source>
</evidence>
<dbReference type="Pfam" id="PF02498">
    <property type="entry name" value="Bro-N"/>
    <property type="match status" value="1"/>
</dbReference>
<organism evidence="2 3">
    <name type="scientific">Rickettsia monacensis</name>
    <dbReference type="NCBI Taxonomy" id="109232"/>
    <lineage>
        <taxon>Bacteria</taxon>
        <taxon>Pseudomonadati</taxon>
        <taxon>Pseudomonadota</taxon>
        <taxon>Alphaproteobacteria</taxon>
        <taxon>Rickettsiales</taxon>
        <taxon>Rickettsiaceae</taxon>
        <taxon>Rickettsieae</taxon>
        <taxon>Rickettsia</taxon>
        <taxon>spotted fever group</taxon>
    </lineage>
</organism>
<sequence length="138" mass="15555">MLVIFKDKTIRGVLHNNEWWFSVVDVVGALIDSADSSAYWRKLKQRLNQEESEVVTNCHGLKLKVPDGKMRLTDCANTESLLRIIQSIPSPKAEPFNNGLLKSVMRGFKKFLIRKSQLIEQGIIANGTVVARNGFNNV</sequence>
<dbReference type="AlphaFoldDB" id="A0A0B7IYA5"/>
<dbReference type="InterPro" id="IPR003497">
    <property type="entry name" value="BRO_N_domain"/>
</dbReference>
<feature type="domain" description="Bro-N" evidence="1">
    <location>
        <begin position="9"/>
        <end position="106"/>
    </location>
</feature>
<dbReference type="SMART" id="SM01040">
    <property type="entry name" value="Bro-N"/>
    <property type="match status" value="1"/>
</dbReference>
<dbReference type="KEGG" id="rmc:RMONA_02640"/>
<keyword evidence="3" id="KW-1185">Reference proteome</keyword>
<reference evidence="2 3" key="1">
    <citation type="submission" date="2015-01" db="EMBL/GenBank/DDBJ databases">
        <title>Draft genome sequence of Rickettsia monacensis strain IrR/Munich.</title>
        <authorList>
            <person name="Felsheim R.F."/>
            <person name="Johnson S.L."/>
            <person name="Kurtti T.J."/>
            <person name="Munderloh U.G."/>
        </authorList>
    </citation>
    <scope>NUCLEOTIDE SEQUENCE [LARGE SCALE GENOMIC DNA]</scope>
    <source>
        <strain evidence="2 3">IrR/Munich</strain>
    </source>
</reference>
<protein>
    <recommendedName>
        <fullName evidence="1">Bro-N domain-containing protein</fullName>
    </recommendedName>
</protein>
<accession>A0A0B7IYA5</accession>
<evidence type="ECO:0000259" key="1">
    <source>
        <dbReference type="SMART" id="SM01040"/>
    </source>
</evidence>
<proteinExistence type="predicted"/>
<dbReference type="RefSeq" id="WP_023507455.1">
    <property type="nucleotide sequence ID" value="NZ_LN794217.1"/>
</dbReference>
<gene>
    <name evidence="2" type="ORF">RMONA_02640</name>
</gene>